<sequence>MATKQTSKTLKNRSAKNEPSPAIRKSQSNPPVLLNVTQTLSQDSSSRERQNVNLGKEHNKLSIHPSAPTIRDIDSDHHDDDGDSDTSGSISELQSLLGIGRKSVPGLETENSKTLDLMVKGNWGKIAYNASTGMECEWISGTNEMARDNRAHISEGRNKNKEGEEGEGYSRVHALLSEMQRESNESERRLLHENLRGNESNVQRRNLFQLTPFSYNGTNVSPSSQGTLSPGSTTHIYPQGIDLTFISAKTFNSRSYEQVCRIISGGNRRPFEGEMHGGTVYKISDYIIVRKGVLRNGDWPFFEICSEEIVNTRDSSCCTIA</sequence>
<dbReference type="EMBL" id="KX884720">
    <property type="protein sequence ID" value="APG79201.1"/>
    <property type="molecule type" value="Genomic_RNA"/>
</dbReference>
<proteinExistence type="predicted"/>
<accession>A0A1L3KP90</accession>
<feature type="compositionally biased region" description="Basic and acidic residues" evidence="1">
    <location>
        <begin position="71"/>
        <end position="80"/>
    </location>
</feature>
<feature type="compositionally biased region" description="Polar residues" evidence="1">
    <location>
        <begin position="25"/>
        <end position="44"/>
    </location>
</feature>
<evidence type="ECO:0000313" key="2">
    <source>
        <dbReference type="EMBL" id="APG79201.1"/>
    </source>
</evidence>
<reference evidence="2" key="1">
    <citation type="journal article" date="2016" name="Nature">
        <title>Redefining the invertebrate RNA virosphere.</title>
        <authorList>
            <person name="Shi M."/>
            <person name="Lin X.D."/>
            <person name="Tian J.H."/>
            <person name="Chen L.J."/>
            <person name="Chen X."/>
            <person name="Li C.X."/>
            <person name="Qin X.C."/>
            <person name="Li J."/>
            <person name="Cao J.P."/>
            <person name="Eden J.S."/>
            <person name="Buchmann J."/>
            <person name="Wang W."/>
            <person name="Xu J."/>
            <person name="Holmes E.C."/>
            <person name="Zhang Y.Z."/>
        </authorList>
    </citation>
    <scope>NUCLEOTIDE SEQUENCE</scope>
    <source>
        <strain evidence="2">WHCCII11806</strain>
    </source>
</reference>
<feature type="region of interest" description="Disordered" evidence="1">
    <location>
        <begin position="1"/>
        <end position="90"/>
    </location>
</feature>
<organism evidence="2">
    <name type="scientific">Hubei reo-like virus 5</name>
    <dbReference type="NCBI Taxonomy" id="1923180"/>
    <lineage>
        <taxon>Viruses</taxon>
        <taxon>Riboviria</taxon>
    </lineage>
</organism>
<feature type="compositionally biased region" description="Basic and acidic residues" evidence="1">
    <location>
        <begin position="45"/>
        <end position="60"/>
    </location>
</feature>
<evidence type="ECO:0000256" key="1">
    <source>
        <dbReference type="SAM" id="MobiDB-lite"/>
    </source>
</evidence>
<protein>
    <submittedName>
        <fullName evidence="2">Uncharacterized protein</fullName>
    </submittedName>
</protein>
<name>A0A1L3KP90_9VIRU</name>